<dbReference type="PANTHER" id="PTHR23346:SF19">
    <property type="entry name" value="PROTEASOME ADAPTER AND SCAFFOLD PROTEIN ECM29"/>
    <property type="match status" value="1"/>
</dbReference>
<keyword evidence="3" id="KW-1185">Reference proteome</keyword>
<evidence type="ECO:0000313" key="2">
    <source>
        <dbReference type="EMBL" id="KAK3011044.1"/>
    </source>
</evidence>
<organism evidence="2 3">
    <name type="scientific">Escallonia herrerae</name>
    <dbReference type="NCBI Taxonomy" id="1293975"/>
    <lineage>
        <taxon>Eukaryota</taxon>
        <taxon>Viridiplantae</taxon>
        <taxon>Streptophyta</taxon>
        <taxon>Embryophyta</taxon>
        <taxon>Tracheophyta</taxon>
        <taxon>Spermatophyta</taxon>
        <taxon>Magnoliopsida</taxon>
        <taxon>eudicotyledons</taxon>
        <taxon>Gunneridae</taxon>
        <taxon>Pentapetalae</taxon>
        <taxon>asterids</taxon>
        <taxon>campanulids</taxon>
        <taxon>Escalloniales</taxon>
        <taxon>Escalloniaceae</taxon>
        <taxon>Escallonia</taxon>
    </lineage>
</organism>
<dbReference type="AlphaFoldDB" id="A0AA88VPP1"/>
<proteinExistence type="predicted"/>
<evidence type="ECO:0000256" key="1">
    <source>
        <dbReference type="ARBA" id="ARBA00022737"/>
    </source>
</evidence>
<dbReference type="InterPro" id="IPR011989">
    <property type="entry name" value="ARM-like"/>
</dbReference>
<dbReference type="InterPro" id="IPR016024">
    <property type="entry name" value="ARM-type_fold"/>
</dbReference>
<gene>
    <name evidence="2" type="ORF">RJ639_012274</name>
</gene>
<feature type="non-terminal residue" evidence="2">
    <location>
        <position position="1"/>
    </location>
</feature>
<dbReference type="Proteomes" id="UP001188597">
    <property type="component" value="Unassembled WGS sequence"/>
</dbReference>
<dbReference type="GO" id="GO:0036503">
    <property type="term" value="P:ERAD pathway"/>
    <property type="evidence" value="ECO:0007669"/>
    <property type="project" value="TreeGrafter"/>
</dbReference>
<name>A0AA88VPP1_9ASTE</name>
<dbReference type="PANTHER" id="PTHR23346">
    <property type="entry name" value="TRANSLATIONAL ACTIVATOR GCN1-RELATED"/>
    <property type="match status" value="1"/>
</dbReference>
<sequence length="246" mass="26853">GKDALLSALSALCTSCHEAISNSDPAASKAILSLISSACRKRVKKFREAAFSCLEQVVKAFNDPGSFNIVFPFLFEMCNSAMPIKSAQDLLTNNTAKEEEAIPKVDFLLASTLESLHINQQDSIQICLSDSLFYAEEENTYAPHDKIVDCITSCIHVARLSDILDQQQNVLHVFLASLAPEITWTVKMSVFTSIKILCSRLQGNLTGSEESSQHASIGSLVHELFLCVSPKVVECIGTVKIAQVLK</sequence>
<reference evidence="2" key="1">
    <citation type="submission" date="2022-12" db="EMBL/GenBank/DDBJ databases">
        <title>Draft genome assemblies for two species of Escallonia (Escalloniales).</title>
        <authorList>
            <person name="Chanderbali A."/>
            <person name="Dervinis C."/>
            <person name="Anghel I."/>
            <person name="Soltis D."/>
            <person name="Soltis P."/>
            <person name="Zapata F."/>
        </authorList>
    </citation>
    <scope>NUCLEOTIDE SEQUENCE</scope>
    <source>
        <strain evidence="2">UCBG64.0493</strain>
        <tissue evidence="2">Leaf</tissue>
    </source>
</reference>
<accession>A0AA88VPP1</accession>
<keyword evidence="1" id="KW-0677">Repeat</keyword>
<evidence type="ECO:0000313" key="3">
    <source>
        <dbReference type="Proteomes" id="UP001188597"/>
    </source>
</evidence>
<dbReference type="GO" id="GO:0005737">
    <property type="term" value="C:cytoplasm"/>
    <property type="evidence" value="ECO:0007669"/>
    <property type="project" value="TreeGrafter"/>
</dbReference>
<dbReference type="SUPFAM" id="SSF48371">
    <property type="entry name" value="ARM repeat"/>
    <property type="match status" value="1"/>
</dbReference>
<protein>
    <submittedName>
        <fullName evidence="2">Uncharacterized protein</fullName>
    </submittedName>
</protein>
<comment type="caution">
    <text evidence="2">The sequence shown here is derived from an EMBL/GenBank/DDBJ whole genome shotgun (WGS) entry which is preliminary data.</text>
</comment>
<dbReference type="EMBL" id="JAVXUP010001488">
    <property type="protein sequence ID" value="KAK3011044.1"/>
    <property type="molecule type" value="Genomic_DNA"/>
</dbReference>
<dbReference type="GO" id="GO:0005634">
    <property type="term" value="C:nucleus"/>
    <property type="evidence" value="ECO:0007669"/>
    <property type="project" value="TreeGrafter"/>
</dbReference>
<dbReference type="GO" id="GO:0060090">
    <property type="term" value="F:molecular adaptor activity"/>
    <property type="evidence" value="ECO:0007669"/>
    <property type="project" value="TreeGrafter"/>
</dbReference>
<dbReference type="Gene3D" id="1.25.10.10">
    <property type="entry name" value="Leucine-rich Repeat Variant"/>
    <property type="match status" value="1"/>
</dbReference>